<dbReference type="Proteomes" id="UP000775213">
    <property type="component" value="Unassembled WGS sequence"/>
</dbReference>
<proteinExistence type="predicted"/>
<evidence type="ECO:0000313" key="2">
    <source>
        <dbReference type="EMBL" id="KAH0437595.1"/>
    </source>
</evidence>
<organism evidence="2 3">
    <name type="scientific">Dendrobium chrysotoxum</name>
    <name type="common">Orchid</name>
    <dbReference type="NCBI Taxonomy" id="161865"/>
    <lineage>
        <taxon>Eukaryota</taxon>
        <taxon>Viridiplantae</taxon>
        <taxon>Streptophyta</taxon>
        <taxon>Embryophyta</taxon>
        <taxon>Tracheophyta</taxon>
        <taxon>Spermatophyta</taxon>
        <taxon>Magnoliopsida</taxon>
        <taxon>Liliopsida</taxon>
        <taxon>Asparagales</taxon>
        <taxon>Orchidaceae</taxon>
        <taxon>Epidendroideae</taxon>
        <taxon>Malaxideae</taxon>
        <taxon>Dendrobiinae</taxon>
        <taxon>Dendrobium</taxon>
    </lineage>
</organism>
<keyword evidence="3" id="KW-1185">Reference proteome</keyword>
<feature type="region of interest" description="Disordered" evidence="1">
    <location>
        <begin position="64"/>
        <end position="103"/>
    </location>
</feature>
<gene>
    <name evidence="2" type="ORF">IEQ34_026208</name>
</gene>
<accession>A0AAV7FM66</accession>
<evidence type="ECO:0000313" key="3">
    <source>
        <dbReference type="Proteomes" id="UP000775213"/>
    </source>
</evidence>
<name>A0AAV7FM66_DENCH</name>
<comment type="caution">
    <text evidence="2">The sequence shown here is derived from an EMBL/GenBank/DDBJ whole genome shotgun (WGS) entry which is preliminary data.</text>
</comment>
<feature type="region of interest" description="Disordered" evidence="1">
    <location>
        <begin position="1"/>
        <end position="45"/>
    </location>
</feature>
<sequence>MDGVLNATPGQARHPPSLSISNKRRRRNYEDSPSNGERTGIGPALESGCHAAARIVVWRSVLSDGPGPSPWKGAPGRVRAPFGPNPVATRGVVGESGCLGMQP</sequence>
<dbReference type="AlphaFoldDB" id="A0AAV7FM66"/>
<protein>
    <submittedName>
        <fullName evidence="2">Uncharacterized protein</fullName>
    </submittedName>
</protein>
<dbReference type="EMBL" id="JAGFBR010000716">
    <property type="protein sequence ID" value="KAH0437595.1"/>
    <property type="molecule type" value="Genomic_DNA"/>
</dbReference>
<evidence type="ECO:0000256" key="1">
    <source>
        <dbReference type="SAM" id="MobiDB-lite"/>
    </source>
</evidence>
<reference evidence="2 3" key="1">
    <citation type="journal article" date="2021" name="Hortic Res">
        <title>Chromosome-scale assembly of the Dendrobium chrysotoxum genome enhances the understanding of orchid evolution.</title>
        <authorList>
            <person name="Zhang Y."/>
            <person name="Zhang G.Q."/>
            <person name="Zhang D."/>
            <person name="Liu X.D."/>
            <person name="Xu X.Y."/>
            <person name="Sun W.H."/>
            <person name="Yu X."/>
            <person name="Zhu X."/>
            <person name="Wang Z.W."/>
            <person name="Zhao X."/>
            <person name="Zhong W.Y."/>
            <person name="Chen H."/>
            <person name="Yin W.L."/>
            <person name="Huang T."/>
            <person name="Niu S.C."/>
            <person name="Liu Z.J."/>
        </authorList>
    </citation>
    <scope>NUCLEOTIDE SEQUENCE [LARGE SCALE GENOMIC DNA]</scope>
    <source>
        <strain evidence="2">Lindl</strain>
    </source>
</reference>